<protein>
    <submittedName>
        <fullName evidence="2">Uncharacterized protein</fullName>
    </submittedName>
</protein>
<evidence type="ECO:0000313" key="2">
    <source>
        <dbReference type="EnsemblPlants" id="OMERI07G02780.1"/>
    </source>
</evidence>
<dbReference type="Gramene" id="OMERI07G02780.1">
    <property type="protein sequence ID" value="OMERI07G02780.1"/>
    <property type="gene ID" value="OMERI07G02780"/>
</dbReference>
<organism evidence="2">
    <name type="scientific">Oryza meridionalis</name>
    <dbReference type="NCBI Taxonomy" id="40149"/>
    <lineage>
        <taxon>Eukaryota</taxon>
        <taxon>Viridiplantae</taxon>
        <taxon>Streptophyta</taxon>
        <taxon>Embryophyta</taxon>
        <taxon>Tracheophyta</taxon>
        <taxon>Spermatophyta</taxon>
        <taxon>Magnoliopsida</taxon>
        <taxon>Liliopsida</taxon>
        <taxon>Poales</taxon>
        <taxon>Poaceae</taxon>
        <taxon>BOP clade</taxon>
        <taxon>Oryzoideae</taxon>
        <taxon>Oryzeae</taxon>
        <taxon>Oryzinae</taxon>
        <taxon>Oryza</taxon>
    </lineage>
</organism>
<accession>A0A0E0E7U9</accession>
<feature type="compositionally biased region" description="Low complexity" evidence="1">
    <location>
        <begin position="1"/>
        <end position="11"/>
    </location>
</feature>
<dbReference type="EnsemblPlants" id="OMERI07G02780.1">
    <property type="protein sequence ID" value="OMERI07G02780.1"/>
    <property type="gene ID" value="OMERI07G02780"/>
</dbReference>
<name>A0A0E0E7U9_9ORYZ</name>
<dbReference type="Proteomes" id="UP000008021">
    <property type="component" value="Chromosome 7"/>
</dbReference>
<proteinExistence type="predicted"/>
<keyword evidence="3" id="KW-1185">Reference proteome</keyword>
<dbReference type="HOGENOM" id="CLU_2853588_0_0_1"/>
<reference evidence="2" key="2">
    <citation type="submission" date="2018-05" db="EMBL/GenBank/DDBJ databases">
        <title>OmerRS3 (Oryza meridionalis Reference Sequence Version 3).</title>
        <authorList>
            <person name="Zhang J."/>
            <person name="Kudrna D."/>
            <person name="Lee S."/>
            <person name="Talag J."/>
            <person name="Welchert J."/>
            <person name="Wing R.A."/>
        </authorList>
    </citation>
    <scope>NUCLEOTIDE SEQUENCE [LARGE SCALE GENOMIC DNA]</scope>
    <source>
        <strain evidence="2">cv. OR44</strain>
    </source>
</reference>
<evidence type="ECO:0000256" key="1">
    <source>
        <dbReference type="SAM" id="MobiDB-lite"/>
    </source>
</evidence>
<feature type="region of interest" description="Disordered" evidence="1">
    <location>
        <begin position="1"/>
        <end position="33"/>
    </location>
</feature>
<dbReference type="AlphaFoldDB" id="A0A0E0E7U9"/>
<sequence>MGATSSNSNSSEGETPAGAAVGDCTGWGGFEKEADLGFQRPEIGQAVGELARQRRICSAPRREKR</sequence>
<evidence type="ECO:0000313" key="3">
    <source>
        <dbReference type="Proteomes" id="UP000008021"/>
    </source>
</evidence>
<reference evidence="2" key="1">
    <citation type="submission" date="2015-04" db="UniProtKB">
        <authorList>
            <consortium name="EnsemblPlants"/>
        </authorList>
    </citation>
    <scope>IDENTIFICATION</scope>
</reference>